<dbReference type="PANTHER" id="PTHR39611:SF2">
    <property type="entry name" value="HYDROXYPROLINE-RICH GLYCOPROTEIN DZ-HRGP"/>
    <property type="match status" value="1"/>
</dbReference>
<evidence type="ECO:0000259" key="2">
    <source>
        <dbReference type="Pfam" id="PF24355"/>
    </source>
</evidence>
<dbReference type="RefSeq" id="XP_028482647.1">
    <property type="nucleotide sequence ID" value="XM_028633106.1"/>
</dbReference>
<proteinExistence type="predicted"/>
<feature type="domain" description="DUF7514" evidence="2">
    <location>
        <begin position="13"/>
        <end position="170"/>
    </location>
</feature>
<feature type="region of interest" description="Disordered" evidence="1">
    <location>
        <begin position="216"/>
        <end position="540"/>
    </location>
</feature>
<protein>
    <recommendedName>
        <fullName evidence="2">DUF7514 domain-containing protein</fullName>
    </recommendedName>
</protein>
<name>A0A443HMG1_BYSSP</name>
<dbReference type="AlphaFoldDB" id="A0A443HMG1"/>
<sequence length="540" mass="60746">MESAHNLGANYWGDLINPDKSPAPLLEQLCLGIAQIMPSLEPSSGNQDLTPEKLAAFYREVGGNWDMLFLETSGPALSFIYQSLGCFHSLRPTRNPFEAPSIPALLPHGFVRWQTIQILLSPDEHSRYLQNAVMQWDIPHPNGGFFPKMIPREAFPAHPDPDMVAWHESVGRRLEDDYQKSKSSRQPSPEASARNFYPSCKDAKAAEEDYFSYSHGRFPPCRGRSKTESYGNSSGHTPIPRRRSEETLSPGSTLFDSEIDSPIVGKSNTRGPPLRLPTPPPRVARSMLAKAKEQAAVPGRPYGSRLQSESSASEASSEDSIMEARRGSADDRRYGRRHDLSPPRSSHTRSRSHDAAVPDKHRRDPSPHYSGRAKDRFTYYPNPQKEPDVYKPPRHGVKSHSDGQVLPRATKAPEPKFRKYVFEEPRNGYRITTIEPPGRPRPMPRYVDMSDYYTPRYPVEPSPAEEKRRGSYSGSSSKDRSSSSSGNERTKSYSKNGSSSRKWAGSSRNIPEKRFIPVSVAEEYEPVATTIRRPVYDPYD</sequence>
<feature type="compositionally biased region" description="Basic and acidic residues" evidence="1">
    <location>
        <begin position="322"/>
        <end position="341"/>
    </location>
</feature>
<dbReference type="Pfam" id="PF24355">
    <property type="entry name" value="DUF7514"/>
    <property type="match status" value="1"/>
</dbReference>
<feature type="region of interest" description="Disordered" evidence="1">
    <location>
        <begin position="175"/>
        <end position="196"/>
    </location>
</feature>
<evidence type="ECO:0000256" key="1">
    <source>
        <dbReference type="SAM" id="MobiDB-lite"/>
    </source>
</evidence>
<accession>A0A443HMG1</accession>
<keyword evidence="4" id="KW-1185">Reference proteome</keyword>
<dbReference type="Proteomes" id="UP000283841">
    <property type="component" value="Unassembled WGS sequence"/>
</dbReference>
<dbReference type="VEuPathDB" id="FungiDB:C8Q69DRAFT_509582"/>
<evidence type="ECO:0000313" key="4">
    <source>
        <dbReference type="Proteomes" id="UP000283841"/>
    </source>
</evidence>
<dbReference type="PANTHER" id="PTHR39611">
    <property type="entry name" value="HYDROXYPROLINE-RICH GLYCOPROTEIN DZ-HRGP-RELATED"/>
    <property type="match status" value="1"/>
</dbReference>
<dbReference type="InterPro" id="IPR055936">
    <property type="entry name" value="DUF7514"/>
</dbReference>
<feature type="compositionally biased region" description="Low complexity" evidence="1">
    <location>
        <begin position="471"/>
        <end position="487"/>
    </location>
</feature>
<dbReference type="GeneID" id="39602383"/>
<feature type="compositionally biased region" description="Basic and acidic residues" evidence="1">
    <location>
        <begin position="351"/>
        <end position="377"/>
    </location>
</feature>
<reference evidence="3 4" key="1">
    <citation type="journal article" date="2018" name="Front. Microbiol.">
        <title>Genomic and genetic insights into a cosmopolitan fungus, Paecilomyces variotii (Eurotiales).</title>
        <authorList>
            <person name="Urquhart A.S."/>
            <person name="Mondo S.J."/>
            <person name="Makela M.R."/>
            <person name="Hane J.K."/>
            <person name="Wiebenga A."/>
            <person name="He G."/>
            <person name="Mihaltcheva S."/>
            <person name="Pangilinan J."/>
            <person name="Lipzen A."/>
            <person name="Barry K."/>
            <person name="de Vries R.P."/>
            <person name="Grigoriev I.V."/>
            <person name="Idnurm A."/>
        </authorList>
    </citation>
    <scope>NUCLEOTIDE SEQUENCE [LARGE SCALE GENOMIC DNA]</scope>
    <source>
        <strain evidence="3 4">CBS 101075</strain>
    </source>
</reference>
<gene>
    <name evidence="3" type="ORF">C8Q69DRAFT_509582</name>
</gene>
<dbReference type="STRING" id="264951.A0A443HMG1"/>
<feature type="compositionally biased region" description="Polar residues" evidence="1">
    <location>
        <begin position="493"/>
        <end position="509"/>
    </location>
</feature>
<dbReference type="EMBL" id="RCNU01000011">
    <property type="protein sequence ID" value="RWQ93002.1"/>
    <property type="molecule type" value="Genomic_DNA"/>
</dbReference>
<comment type="caution">
    <text evidence="3">The sequence shown here is derived from an EMBL/GenBank/DDBJ whole genome shotgun (WGS) entry which is preliminary data.</text>
</comment>
<organism evidence="3 4">
    <name type="scientific">Byssochlamys spectabilis</name>
    <name type="common">Paecilomyces variotii</name>
    <dbReference type="NCBI Taxonomy" id="264951"/>
    <lineage>
        <taxon>Eukaryota</taxon>
        <taxon>Fungi</taxon>
        <taxon>Dikarya</taxon>
        <taxon>Ascomycota</taxon>
        <taxon>Pezizomycotina</taxon>
        <taxon>Eurotiomycetes</taxon>
        <taxon>Eurotiomycetidae</taxon>
        <taxon>Eurotiales</taxon>
        <taxon>Thermoascaceae</taxon>
        <taxon>Paecilomyces</taxon>
    </lineage>
</organism>
<evidence type="ECO:0000313" key="3">
    <source>
        <dbReference type="EMBL" id="RWQ93002.1"/>
    </source>
</evidence>
<feature type="compositionally biased region" description="Basic and acidic residues" evidence="1">
    <location>
        <begin position="411"/>
        <end position="427"/>
    </location>
</feature>